<keyword evidence="5" id="KW-1185">Reference proteome</keyword>
<dbReference type="Proteomes" id="UP001163105">
    <property type="component" value="Unassembled WGS sequence"/>
</dbReference>
<dbReference type="InterPro" id="IPR050197">
    <property type="entry name" value="Aldolase_class_II_sugar_metab"/>
</dbReference>
<evidence type="ECO:0000313" key="5">
    <source>
        <dbReference type="Proteomes" id="UP001163105"/>
    </source>
</evidence>
<keyword evidence="2" id="KW-0456">Lyase</keyword>
<dbReference type="GO" id="GO:0016832">
    <property type="term" value="F:aldehyde-lyase activity"/>
    <property type="evidence" value="ECO:0007669"/>
    <property type="project" value="TreeGrafter"/>
</dbReference>
<evidence type="ECO:0000256" key="1">
    <source>
        <dbReference type="ARBA" id="ARBA00022723"/>
    </source>
</evidence>
<dbReference type="GO" id="GO:0019323">
    <property type="term" value="P:pentose catabolic process"/>
    <property type="evidence" value="ECO:0007669"/>
    <property type="project" value="TreeGrafter"/>
</dbReference>
<keyword evidence="1" id="KW-0479">Metal-binding</keyword>
<accession>A0AB34FKF8</accession>
<evidence type="ECO:0000256" key="2">
    <source>
        <dbReference type="ARBA" id="ARBA00023239"/>
    </source>
</evidence>
<name>A0AB34FKF8_9HYPO</name>
<evidence type="ECO:0000313" key="4">
    <source>
        <dbReference type="EMBL" id="KAJ6439413.1"/>
    </source>
</evidence>
<dbReference type="SMART" id="SM01007">
    <property type="entry name" value="Aldolase_II"/>
    <property type="match status" value="1"/>
</dbReference>
<dbReference type="Gene3D" id="3.40.225.10">
    <property type="entry name" value="Class II aldolase/adducin N-terminal domain"/>
    <property type="match status" value="1"/>
</dbReference>
<protein>
    <submittedName>
        <fullName evidence="4">Arad-like aldolase/epimerase</fullName>
    </submittedName>
</protein>
<dbReference type="PANTHER" id="PTHR22789">
    <property type="entry name" value="FUCULOSE PHOSPHATE ALDOLASE"/>
    <property type="match status" value="1"/>
</dbReference>
<dbReference type="EMBL" id="JAQHRD010000006">
    <property type="protein sequence ID" value="KAJ6439413.1"/>
    <property type="molecule type" value="Genomic_DNA"/>
</dbReference>
<feature type="domain" description="Class II aldolase/adducin N-terminal" evidence="3">
    <location>
        <begin position="10"/>
        <end position="217"/>
    </location>
</feature>
<dbReference type="SUPFAM" id="SSF53639">
    <property type="entry name" value="AraD/HMP-PK domain-like"/>
    <property type="match status" value="1"/>
</dbReference>
<dbReference type="InterPro" id="IPR001303">
    <property type="entry name" value="Aldolase_II/adducin_N"/>
</dbReference>
<organism evidence="4 5">
    <name type="scientific">Purpureocillium lavendulum</name>
    <dbReference type="NCBI Taxonomy" id="1247861"/>
    <lineage>
        <taxon>Eukaryota</taxon>
        <taxon>Fungi</taxon>
        <taxon>Dikarya</taxon>
        <taxon>Ascomycota</taxon>
        <taxon>Pezizomycotina</taxon>
        <taxon>Sordariomycetes</taxon>
        <taxon>Hypocreomycetidae</taxon>
        <taxon>Hypocreales</taxon>
        <taxon>Ophiocordycipitaceae</taxon>
        <taxon>Purpureocillium</taxon>
    </lineage>
</organism>
<dbReference type="AlphaFoldDB" id="A0AB34FKF8"/>
<dbReference type="GO" id="GO:0005829">
    <property type="term" value="C:cytosol"/>
    <property type="evidence" value="ECO:0007669"/>
    <property type="project" value="TreeGrafter"/>
</dbReference>
<dbReference type="PANTHER" id="PTHR22789:SF0">
    <property type="entry name" value="3-OXO-TETRONATE 4-PHOSPHATE DECARBOXYLASE-RELATED"/>
    <property type="match status" value="1"/>
</dbReference>
<comment type="caution">
    <text evidence="4">The sequence shown here is derived from an EMBL/GenBank/DDBJ whole genome shotgun (WGS) entry which is preliminary data.</text>
</comment>
<dbReference type="GO" id="GO:0046872">
    <property type="term" value="F:metal ion binding"/>
    <property type="evidence" value="ECO:0007669"/>
    <property type="project" value="UniProtKB-KW"/>
</dbReference>
<sequence>MSQQRFDLLSKLVTANHVLSYHGLVDGFGHVSVRDPDRSDAFLMTGSKPPALIRTAGDIDAFLVEDAQPLKGDRGPSQSPFSERFIHSEIYKMYPAIQSIVHSHSRVMVARANSGVPLRPVWHMAGFLGPGAPVFDTRGFYGDGEKQLTLVNSHELGRALASTLVDSSTSDLVLQKHGLPPHTTVLQRGHGFVTWGTSVEQAVYRAIYAQQNAEIQQEAEELARGSSGGAARCEYLGDAEWRDCAAMNDVCWVKAWPLWVAQVRSDPLYENHVQDESR</sequence>
<dbReference type="InterPro" id="IPR036409">
    <property type="entry name" value="Aldolase_II/adducin_N_sf"/>
</dbReference>
<proteinExistence type="predicted"/>
<gene>
    <name evidence="4" type="ORF">O9K51_07298</name>
</gene>
<evidence type="ECO:0000259" key="3">
    <source>
        <dbReference type="SMART" id="SM01007"/>
    </source>
</evidence>
<reference evidence="4" key="1">
    <citation type="submission" date="2023-01" db="EMBL/GenBank/DDBJ databases">
        <title>The growth and conidiation of Purpureocillium lavendulum are regulated by nitrogen source and histone H3K14 acetylation.</title>
        <authorList>
            <person name="Tang P."/>
            <person name="Han J."/>
            <person name="Zhang C."/>
            <person name="Tang P."/>
            <person name="Qi F."/>
            <person name="Zhang K."/>
            <person name="Liang L."/>
        </authorList>
    </citation>
    <scope>NUCLEOTIDE SEQUENCE</scope>
    <source>
        <strain evidence="4">YMF1.00683</strain>
    </source>
</reference>
<dbReference type="Pfam" id="PF00596">
    <property type="entry name" value="Aldolase_II"/>
    <property type="match status" value="1"/>
</dbReference>